<dbReference type="EMBL" id="LWBP01000145">
    <property type="protein sequence ID" value="OQP60751.1"/>
    <property type="molecule type" value="Genomic_DNA"/>
</dbReference>
<dbReference type="STRING" id="550983.A4R26_19265"/>
<dbReference type="AlphaFoldDB" id="A0A1V9FR39"/>
<protein>
    <submittedName>
        <fullName evidence="1">Uncharacterized protein</fullName>
    </submittedName>
</protein>
<proteinExistence type="predicted"/>
<dbReference type="Proteomes" id="UP000192276">
    <property type="component" value="Unassembled WGS sequence"/>
</dbReference>
<reference evidence="2" key="1">
    <citation type="submission" date="2016-04" db="EMBL/GenBank/DDBJ databases">
        <authorList>
            <person name="Chen L."/>
            <person name="Zhuang W."/>
            <person name="Wang G."/>
        </authorList>
    </citation>
    <scope>NUCLEOTIDE SEQUENCE [LARGE SCALE GENOMIC DNA]</scope>
    <source>
        <strain evidence="2">208</strain>
    </source>
</reference>
<sequence>MQGVKLVRDKFTEMLSSRATQGPAAADNLKFHNFKRSFFQLRCHQAFPAGAVFLFTGCKGNDG</sequence>
<evidence type="ECO:0000313" key="2">
    <source>
        <dbReference type="Proteomes" id="UP000192276"/>
    </source>
</evidence>
<gene>
    <name evidence="1" type="ORF">A4R26_19265</name>
</gene>
<keyword evidence="2" id="KW-1185">Reference proteome</keyword>
<name>A0A1V9FR39_9BACT</name>
<organism evidence="1 2">
    <name type="scientific">Niastella populi</name>
    <dbReference type="NCBI Taxonomy" id="550983"/>
    <lineage>
        <taxon>Bacteria</taxon>
        <taxon>Pseudomonadati</taxon>
        <taxon>Bacteroidota</taxon>
        <taxon>Chitinophagia</taxon>
        <taxon>Chitinophagales</taxon>
        <taxon>Chitinophagaceae</taxon>
        <taxon>Niastella</taxon>
    </lineage>
</organism>
<evidence type="ECO:0000313" key="1">
    <source>
        <dbReference type="EMBL" id="OQP60751.1"/>
    </source>
</evidence>
<accession>A0A1V9FR39</accession>
<comment type="caution">
    <text evidence="1">The sequence shown here is derived from an EMBL/GenBank/DDBJ whole genome shotgun (WGS) entry which is preliminary data.</text>
</comment>